<evidence type="ECO:0000313" key="5">
    <source>
        <dbReference type="Proteomes" id="UP000237846"/>
    </source>
</evidence>
<dbReference type="GO" id="GO:0033294">
    <property type="term" value="F:ectoine binding"/>
    <property type="evidence" value="ECO:0007669"/>
    <property type="project" value="InterPro"/>
</dbReference>
<feature type="chain" id="PRO_5015585941" evidence="2">
    <location>
        <begin position="32"/>
        <end position="304"/>
    </location>
</feature>
<dbReference type="EMBL" id="PVZC01000002">
    <property type="protein sequence ID" value="PRY00547.1"/>
    <property type="molecule type" value="Genomic_DNA"/>
</dbReference>
<dbReference type="SMART" id="SM00062">
    <property type="entry name" value="PBPb"/>
    <property type="match status" value="1"/>
</dbReference>
<dbReference type="NCBIfam" id="TIGR02995">
    <property type="entry name" value="ectoine_ehuB"/>
    <property type="match status" value="1"/>
</dbReference>
<organism evidence="4 5">
    <name type="scientific">Allonocardiopsis opalescens</name>
    <dbReference type="NCBI Taxonomy" id="1144618"/>
    <lineage>
        <taxon>Bacteria</taxon>
        <taxon>Bacillati</taxon>
        <taxon>Actinomycetota</taxon>
        <taxon>Actinomycetes</taxon>
        <taxon>Streptosporangiales</taxon>
        <taxon>Allonocardiopsis</taxon>
    </lineage>
</organism>
<dbReference type="PANTHER" id="PTHR35936">
    <property type="entry name" value="MEMBRANE-BOUND LYTIC MUREIN TRANSGLYCOSYLASE F"/>
    <property type="match status" value="1"/>
</dbReference>
<comment type="caution">
    <text evidence="4">The sequence shown here is derived from an EMBL/GenBank/DDBJ whole genome shotgun (WGS) entry which is preliminary data.</text>
</comment>
<evidence type="ECO:0000259" key="3">
    <source>
        <dbReference type="SMART" id="SM00062"/>
    </source>
</evidence>
<dbReference type="RefSeq" id="WP_106242097.1">
    <property type="nucleotide sequence ID" value="NZ_PVZC01000002.1"/>
</dbReference>
<dbReference type="PROSITE" id="PS51257">
    <property type="entry name" value="PROKAR_LIPOPROTEIN"/>
    <property type="match status" value="1"/>
</dbReference>
<dbReference type="Gene3D" id="3.40.190.10">
    <property type="entry name" value="Periplasmic binding protein-like II"/>
    <property type="match status" value="2"/>
</dbReference>
<reference evidence="4 5" key="1">
    <citation type="submission" date="2018-03" db="EMBL/GenBank/DDBJ databases">
        <title>Genomic Encyclopedia of Archaeal and Bacterial Type Strains, Phase II (KMG-II): from individual species to whole genera.</title>
        <authorList>
            <person name="Goeker M."/>
        </authorList>
    </citation>
    <scope>NUCLEOTIDE SEQUENCE [LARGE SCALE GENOMIC DNA]</scope>
    <source>
        <strain evidence="4 5">DSM 45601</strain>
    </source>
</reference>
<dbReference type="InterPro" id="IPR014337">
    <property type="entry name" value="Ectoine_EhuB"/>
</dbReference>
<protein>
    <submittedName>
        <fullName evidence="4">Amino acid ABC transporter substrate-binding protein (PAAT family)</fullName>
    </submittedName>
</protein>
<gene>
    <name evidence="4" type="ORF">CLV72_102178</name>
</gene>
<dbReference type="CDD" id="cd01002">
    <property type="entry name" value="PBP2_Ehub_like"/>
    <property type="match status" value="1"/>
</dbReference>
<keyword evidence="5" id="KW-1185">Reference proteome</keyword>
<feature type="domain" description="Solute-binding protein family 3/N-terminal" evidence="3">
    <location>
        <begin position="55"/>
        <end position="288"/>
    </location>
</feature>
<dbReference type="SUPFAM" id="SSF53850">
    <property type="entry name" value="Periplasmic binding protein-like II"/>
    <property type="match status" value="1"/>
</dbReference>
<feature type="signal peptide" evidence="2">
    <location>
        <begin position="1"/>
        <end position="31"/>
    </location>
</feature>
<dbReference type="PROSITE" id="PS51318">
    <property type="entry name" value="TAT"/>
    <property type="match status" value="1"/>
</dbReference>
<dbReference type="Proteomes" id="UP000237846">
    <property type="component" value="Unassembled WGS sequence"/>
</dbReference>
<name>A0A2T0Q9N0_9ACTN</name>
<evidence type="ECO:0000313" key="4">
    <source>
        <dbReference type="EMBL" id="PRY00547.1"/>
    </source>
</evidence>
<dbReference type="OrthoDB" id="9768183at2"/>
<dbReference type="Pfam" id="PF00497">
    <property type="entry name" value="SBP_bac_3"/>
    <property type="match status" value="1"/>
</dbReference>
<dbReference type="InterPro" id="IPR001638">
    <property type="entry name" value="Solute-binding_3/MltF_N"/>
</dbReference>
<keyword evidence="1 2" id="KW-0732">Signal</keyword>
<dbReference type="InterPro" id="IPR006311">
    <property type="entry name" value="TAT_signal"/>
</dbReference>
<proteinExistence type="predicted"/>
<dbReference type="GO" id="GO:0051470">
    <property type="term" value="P:ectoine transmembrane transport"/>
    <property type="evidence" value="ECO:0007669"/>
    <property type="project" value="InterPro"/>
</dbReference>
<dbReference type="AlphaFoldDB" id="A0A2T0Q9N0"/>
<evidence type="ECO:0000256" key="1">
    <source>
        <dbReference type="ARBA" id="ARBA00022729"/>
    </source>
</evidence>
<evidence type="ECO:0000256" key="2">
    <source>
        <dbReference type="SAM" id="SignalP"/>
    </source>
</evidence>
<dbReference type="PANTHER" id="PTHR35936:SF17">
    <property type="entry name" value="ARGININE-BINDING EXTRACELLULAR PROTEIN ARTP"/>
    <property type="match status" value="1"/>
</dbReference>
<accession>A0A2T0Q9N0</accession>
<sequence length="304" mass="32177">MTHPQWRRRDLLLRMAGLGAAAVAGPALLSACTPTDPGTGQTEGGTLQRLRDQGFVNVGFANEAPYGYTDSSGNLTGESPELARVIFAALGIPEVRGTQVEFAGLIAGLGSQQFDLVAAGMAITPERCEQVAFTNPEYLAPTAFMVPEGNPENIVAFEDVADNPDLRLGVLTGAVEEGYATTLGVAENQITPLADQPTAFESLVAGRIDAIALTSISLNYLLSQNEGEPFEVTEPFFPVINGEEIIGGGGFALRQSDQDLVEAMNAELETLKQNNELLPILEPFGFTEAELPGDYTAQQLCQGG</sequence>